<dbReference type="HOGENOM" id="CLU_2543421_0_0_1"/>
<sequence>MARTVILRQLQHKKSTVGVDNGPLYAVPHAVRRGTFYSNLGCATENAWSLMVPNLDILGISLKCHRTKRSQYDGSVLRSGRLYSLAWT</sequence>
<gene>
    <name evidence="1" type="ORF">PISMIDRAFT_269303</name>
</gene>
<keyword evidence="2" id="KW-1185">Reference proteome</keyword>
<dbReference type="Proteomes" id="UP000054018">
    <property type="component" value="Unassembled WGS sequence"/>
</dbReference>
<reference evidence="1 2" key="1">
    <citation type="submission" date="2014-04" db="EMBL/GenBank/DDBJ databases">
        <authorList>
            <consortium name="DOE Joint Genome Institute"/>
            <person name="Kuo A."/>
            <person name="Kohler A."/>
            <person name="Costa M.D."/>
            <person name="Nagy L.G."/>
            <person name="Floudas D."/>
            <person name="Copeland A."/>
            <person name="Barry K.W."/>
            <person name="Cichocki N."/>
            <person name="Veneault-Fourrey C."/>
            <person name="LaButti K."/>
            <person name="Lindquist E.A."/>
            <person name="Lipzen A."/>
            <person name="Lundell T."/>
            <person name="Morin E."/>
            <person name="Murat C."/>
            <person name="Sun H."/>
            <person name="Tunlid A."/>
            <person name="Henrissat B."/>
            <person name="Grigoriev I.V."/>
            <person name="Hibbett D.S."/>
            <person name="Martin F."/>
            <person name="Nordberg H.P."/>
            <person name="Cantor M.N."/>
            <person name="Hua S.X."/>
        </authorList>
    </citation>
    <scope>NUCLEOTIDE SEQUENCE [LARGE SCALE GENOMIC DNA]</scope>
    <source>
        <strain evidence="1 2">441</strain>
    </source>
</reference>
<proteinExistence type="predicted"/>
<dbReference type="EMBL" id="KN833862">
    <property type="protein sequence ID" value="KIK16278.1"/>
    <property type="molecule type" value="Genomic_DNA"/>
</dbReference>
<accession>A0A0C9Z8R0</accession>
<organism evidence="1 2">
    <name type="scientific">Pisolithus microcarpus 441</name>
    <dbReference type="NCBI Taxonomy" id="765257"/>
    <lineage>
        <taxon>Eukaryota</taxon>
        <taxon>Fungi</taxon>
        <taxon>Dikarya</taxon>
        <taxon>Basidiomycota</taxon>
        <taxon>Agaricomycotina</taxon>
        <taxon>Agaricomycetes</taxon>
        <taxon>Agaricomycetidae</taxon>
        <taxon>Boletales</taxon>
        <taxon>Sclerodermatineae</taxon>
        <taxon>Pisolithaceae</taxon>
        <taxon>Pisolithus</taxon>
    </lineage>
</organism>
<evidence type="ECO:0000313" key="2">
    <source>
        <dbReference type="Proteomes" id="UP000054018"/>
    </source>
</evidence>
<evidence type="ECO:0000313" key="1">
    <source>
        <dbReference type="EMBL" id="KIK16278.1"/>
    </source>
</evidence>
<dbReference type="AlphaFoldDB" id="A0A0C9Z8R0"/>
<protein>
    <submittedName>
        <fullName evidence="1">Uncharacterized protein</fullName>
    </submittedName>
</protein>
<reference evidence="2" key="2">
    <citation type="submission" date="2015-01" db="EMBL/GenBank/DDBJ databases">
        <title>Evolutionary Origins and Diversification of the Mycorrhizal Mutualists.</title>
        <authorList>
            <consortium name="DOE Joint Genome Institute"/>
            <consortium name="Mycorrhizal Genomics Consortium"/>
            <person name="Kohler A."/>
            <person name="Kuo A."/>
            <person name="Nagy L.G."/>
            <person name="Floudas D."/>
            <person name="Copeland A."/>
            <person name="Barry K.W."/>
            <person name="Cichocki N."/>
            <person name="Veneault-Fourrey C."/>
            <person name="LaButti K."/>
            <person name="Lindquist E.A."/>
            <person name="Lipzen A."/>
            <person name="Lundell T."/>
            <person name="Morin E."/>
            <person name="Murat C."/>
            <person name="Riley R."/>
            <person name="Ohm R."/>
            <person name="Sun H."/>
            <person name="Tunlid A."/>
            <person name="Henrissat B."/>
            <person name="Grigoriev I.V."/>
            <person name="Hibbett D.S."/>
            <person name="Martin F."/>
        </authorList>
    </citation>
    <scope>NUCLEOTIDE SEQUENCE [LARGE SCALE GENOMIC DNA]</scope>
    <source>
        <strain evidence="2">441</strain>
    </source>
</reference>
<name>A0A0C9Z8R0_9AGAM</name>